<keyword evidence="4" id="KW-0472">Membrane</keyword>
<evidence type="ECO:0000256" key="1">
    <source>
        <dbReference type="ARBA" id="ARBA00004370"/>
    </source>
</evidence>
<evidence type="ECO:0000256" key="4">
    <source>
        <dbReference type="ARBA" id="ARBA00023136"/>
    </source>
</evidence>
<proteinExistence type="predicted"/>
<evidence type="ECO:0000313" key="6">
    <source>
        <dbReference type="Proteomes" id="UP000708208"/>
    </source>
</evidence>
<evidence type="ECO:0008006" key="7">
    <source>
        <dbReference type="Google" id="ProtNLM"/>
    </source>
</evidence>
<dbReference type="Proteomes" id="UP000708208">
    <property type="component" value="Unassembled WGS sequence"/>
</dbReference>
<keyword evidence="2" id="KW-0677">Repeat</keyword>
<evidence type="ECO:0000256" key="2">
    <source>
        <dbReference type="ARBA" id="ARBA00022737"/>
    </source>
</evidence>
<accession>A0A8J2P0I5</accession>
<name>A0A8J2P0I5_9HEXA</name>
<evidence type="ECO:0000313" key="5">
    <source>
        <dbReference type="EMBL" id="CAG7726244.1"/>
    </source>
</evidence>
<dbReference type="AlphaFoldDB" id="A0A8J2P0I5"/>
<dbReference type="GO" id="GO:0045296">
    <property type="term" value="F:cadherin binding"/>
    <property type="evidence" value="ECO:0007669"/>
    <property type="project" value="TreeGrafter"/>
</dbReference>
<dbReference type="InterPro" id="IPR039808">
    <property type="entry name" value="Cadherin"/>
</dbReference>
<comment type="caution">
    <text evidence="5">The sequence shown here is derived from an EMBL/GenBank/DDBJ whole genome shotgun (WGS) entry which is preliminary data.</text>
</comment>
<sequence length="65" mass="7419">PPETASATVEIHVTDENDEDPKFTKRNLVTEMSESEMPEFSVLKLTAWDPDEESDLEYDISCPCR</sequence>
<keyword evidence="6" id="KW-1185">Reference proteome</keyword>
<dbReference type="EMBL" id="CAJVCH010132867">
    <property type="protein sequence ID" value="CAG7726244.1"/>
    <property type="molecule type" value="Genomic_DNA"/>
</dbReference>
<feature type="non-terminal residue" evidence="5">
    <location>
        <position position="65"/>
    </location>
</feature>
<dbReference type="PANTHER" id="PTHR24027">
    <property type="entry name" value="CADHERIN-23"/>
    <property type="match status" value="1"/>
</dbReference>
<organism evidence="5 6">
    <name type="scientific">Allacma fusca</name>
    <dbReference type="NCBI Taxonomy" id="39272"/>
    <lineage>
        <taxon>Eukaryota</taxon>
        <taxon>Metazoa</taxon>
        <taxon>Ecdysozoa</taxon>
        <taxon>Arthropoda</taxon>
        <taxon>Hexapoda</taxon>
        <taxon>Collembola</taxon>
        <taxon>Symphypleona</taxon>
        <taxon>Sminthuridae</taxon>
        <taxon>Allacma</taxon>
    </lineage>
</organism>
<gene>
    <name evidence="5" type="ORF">AFUS01_LOCUS15164</name>
</gene>
<dbReference type="OrthoDB" id="6491773at2759"/>
<evidence type="ECO:0000256" key="3">
    <source>
        <dbReference type="ARBA" id="ARBA00022837"/>
    </source>
</evidence>
<dbReference type="GO" id="GO:0008013">
    <property type="term" value="F:beta-catenin binding"/>
    <property type="evidence" value="ECO:0007669"/>
    <property type="project" value="TreeGrafter"/>
</dbReference>
<comment type="subcellular location">
    <subcellularLocation>
        <location evidence="1">Membrane</location>
    </subcellularLocation>
</comment>
<feature type="non-terminal residue" evidence="5">
    <location>
        <position position="1"/>
    </location>
</feature>
<dbReference type="GO" id="GO:0016477">
    <property type="term" value="P:cell migration"/>
    <property type="evidence" value="ECO:0007669"/>
    <property type="project" value="TreeGrafter"/>
</dbReference>
<dbReference type="GO" id="GO:0098742">
    <property type="term" value="P:cell-cell adhesion via plasma-membrane adhesion molecules"/>
    <property type="evidence" value="ECO:0007669"/>
    <property type="project" value="TreeGrafter"/>
</dbReference>
<protein>
    <recommendedName>
        <fullName evidence="7">Cadherin domain-containing protein</fullName>
    </recommendedName>
</protein>
<dbReference type="GO" id="GO:0016342">
    <property type="term" value="C:catenin complex"/>
    <property type="evidence" value="ECO:0007669"/>
    <property type="project" value="TreeGrafter"/>
</dbReference>
<keyword evidence="3" id="KW-0106">Calcium</keyword>
<reference evidence="5" key="1">
    <citation type="submission" date="2021-06" db="EMBL/GenBank/DDBJ databases">
        <authorList>
            <person name="Hodson N. C."/>
            <person name="Mongue J. A."/>
            <person name="Jaron S. K."/>
        </authorList>
    </citation>
    <scope>NUCLEOTIDE SEQUENCE</scope>
</reference>
<dbReference type="PANTHER" id="PTHR24027:SF438">
    <property type="entry name" value="CADHERIN 23"/>
    <property type="match status" value="1"/>
</dbReference>